<evidence type="ECO:0000256" key="1">
    <source>
        <dbReference type="ARBA" id="ARBA00004642"/>
    </source>
</evidence>
<dbReference type="Gene3D" id="4.10.365.10">
    <property type="entry name" value="p27"/>
    <property type="match status" value="1"/>
</dbReference>
<evidence type="ECO:0000313" key="8">
    <source>
        <dbReference type="EMBL" id="KZM87346.1"/>
    </source>
</evidence>
<dbReference type="KEGG" id="dcr:108195259"/>
<accession>A0A164TCH3</accession>
<evidence type="ECO:0000256" key="2">
    <source>
        <dbReference type="ARBA" id="ARBA00010274"/>
    </source>
</evidence>
<dbReference type="Proteomes" id="UP000077755">
    <property type="component" value="Chromosome 7"/>
</dbReference>
<sequence length="209" mass="22459">MGKYMRKSNKGSDVSGVGGPPRFFGGVLTRAKTLALKKAGVVPAPVGDGGAYIQLRSRRLERPVLGVEQKKRRGPSEARARAEEKLGDGSGGEVGSGQLGGDLGSRGSGGGNALPFEANGREEREASFCSSPRNQNVVRTSGSVTRAVNSTEDNGIVLNPVLVPTPHEFEAFFSEAEESQRQQFIKKYNFDPLEEKPLPGRYEWVKVDP</sequence>
<evidence type="ECO:0000313" key="10">
    <source>
        <dbReference type="Proteomes" id="UP000077755"/>
    </source>
</evidence>
<evidence type="ECO:0000256" key="4">
    <source>
        <dbReference type="ARBA" id="ARBA00023306"/>
    </source>
</evidence>
<evidence type="ECO:0000259" key="7">
    <source>
        <dbReference type="Pfam" id="PF02234"/>
    </source>
</evidence>
<dbReference type="Pfam" id="PF02234">
    <property type="entry name" value="CDI"/>
    <property type="match status" value="1"/>
</dbReference>
<feature type="compositionally biased region" description="Gly residues" evidence="6">
    <location>
        <begin position="88"/>
        <end position="112"/>
    </location>
</feature>
<dbReference type="InterPro" id="IPR044898">
    <property type="entry name" value="CDI_dom_sf"/>
</dbReference>
<name>A0A164TCH3_DAUCS</name>
<feature type="domain" description="Cyclin-dependent kinase inhibitor" evidence="7">
    <location>
        <begin position="164"/>
        <end position="207"/>
    </location>
</feature>
<evidence type="ECO:0000256" key="6">
    <source>
        <dbReference type="SAM" id="MobiDB-lite"/>
    </source>
</evidence>
<dbReference type="InterPro" id="IPR044275">
    <property type="entry name" value="KRP"/>
</dbReference>
<dbReference type="STRING" id="79200.A0A164TCH3"/>
<dbReference type="EMBL" id="CP093349">
    <property type="protein sequence ID" value="WOH08276.1"/>
    <property type="molecule type" value="Genomic_DNA"/>
</dbReference>
<keyword evidence="10" id="KW-1185">Reference proteome</keyword>
<keyword evidence="4" id="KW-0131">Cell cycle</keyword>
<feature type="region of interest" description="Disordered" evidence="6">
    <location>
        <begin position="62"/>
        <end position="134"/>
    </location>
</feature>
<protein>
    <recommendedName>
        <fullName evidence="5">Cyclin-dependent kinase inhibitor</fullName>
    </recommendedName>
</protein>
<dbReference type="EMBL" id="LNRQ01000007">
    <property type="protein sequence ID" value="KZM87346.1"/>
    <property type="molecule type" value="Genomic_DNA"/>
</dbReference>
<comment type="subcellular location">
    <subcellularLocation>
        <location evidence="1">Nucleus</location>
        <location evidence="1">Nucleoplasm</location>
    </subcellularLocation>
</comment>
<comment type="similarity">
    <text evidence="2 5">Belongs to the CDI family. ICK/KRP subfamily.</text>
</comment>
<reference evidence="9" key="2">
    <citation type="submission" date="2022-03" db="EMBL/GenBank/DDBJ databases">
        <title>Draft title - Genomic analysis of global carrot germplasm unveils the trajectory of domestication and the origin of high carotenoid orange carrot.</title>
        <authorList>
            <person name="Iorizzo M."/>
            <person name="Ellison S."/>
            <person name="Senalik D."/>
            <person name="Macko-Podgorni A."/>
            <person name="Grzebelus D."/>
            <person name="Bostan H."/>
            <person name="Rolling W."/>
            <person name="Curaba J."/>
            <person name="Simon P."/>
        </authorList>
    </citation>
    <scope>NUCLEOTIDE SEQUENCE</scope>
    <source>
        <tissue evidence="9">Leaf</tissue>
    </source>
</reference>
<dbReference type="GO" id="GO:0051726">
    <property type="term" value="P:regulation of cell cycle"/>
    <property type="evidence" value="ECO:0007669"/>
    <property type="project" value="InterPro"/>
</dbReference>
<dbReference type="PIRSF" id="PIRSF017811">
    <property type="entry name" value="CDK_inhib_pln"/>
    <property type="match status" value="1"/>
</dbReference>
<organism evidence="8">
    <name type="scientific">Daucus carota subsp. sativus</name>
    <name type="common">Carrot</name>
    <dbReference type="NCBI Taxonomy" id="79200"/>
    <lineage>
        <taxon>Eukaryota</taxon>
        <taxon>Viridiplantae</taxon>
        <taxon>Streptophyta</taxon>
        <taxon>Embryophyta</taxon>
        <taxon>Tracheophyta</taxon>
        <taxon>Spermatophyta</taxon>
        <taxon>Magnoliopsida</taxon>
        <taxon>eudicotyledons</taxon>
        <taxon>Gunneridae</taxon>
        <taxon>Pentapetalae</taxon>
        <taxon>asterids</taxon>
        <taxon>campanulids</taxon>
        <taxon>Apiales</taxon>
        <taxon>Apiaceae</taxon>
        <taxon>Apioideae</taxon>
        <taxon>Scandiceae</taxon>
        <taxon>Daucinae</taxon>
        <taxon>Daucus</taxon>
        <taxon>Daucus sect. Daucus</taxon>
    </lineage>
</organism>
<evidence type="ECO:0000313" key="9">
    <source>
        <dbReference type="EMBL" id="WOH08276.1"/>
    </source>
</evidence>
<dbReference type="InterPro" id="IPR003175">
    <property type="entry name" value="CDI_dom"/>
</dbReference>
<feature type="compositionally biased region" description="Basic and acidic residues" evidence="6">
    <location>
        <begin position="74"/>
        <end position="87"/>
    </location>
</feature>
<dbReference type="OrthoDB" id="9940972at2759"/>
<dbReference type="OMA" id="FTEVEMQ"/>
<dbReference type="Gramene" id="KZM87346">
    <property type="protein sequence ID" value="KZM87346"/>
    <property type="gene ID" value="DCAR_024480"/>
</dbReference>
<evidence type="ECO:0000256" key="3">
    <source>
        <dbReference type="ARBA" id="ARBA00023013"/>
    </source>
</evidence>
<proteinExistence type="inferred from homology"/>
<evidence type="ECO:0000256" key="5">
    <source>
        <dbReference type="PIRNR" id="PIRNR017811"/>
    </source>
</evidence>
<keyword evidence="3 5" id="KW-0649">Protein kinase inhibitor</keyword>
<gene>
    <name evidence="8" type="ORF">DCAR_024480</name>
    <name evidence="9" type="ORF">DCAR_0727714</name>
</gene>
<feature type="region of interest" description="Disordered" evidence="6">
    <location>
        <begin position="1"/>
        <end position="22"/>
    </location>
</feature>
<reference evidence="8" key="1">
    <citation type="journal article" date="2016" name="Nat. Genet.">
        <title>A high-quality carrot genome assembly provides new insights into carotenoid accumulation and asterid genome evolution.</title>
        <authorList>
            <person name="Iorizzo M."/>
            <person name="Ellison S."/>
            <person name="Senalik D."/>
            <person name="Zeng P."/>
            <person name="Satapoomin P."/>
            <person name="Huang J."/>
            <person name="Bowman M."/>
            <person name="Iovene M."/>
            <person name="Sanseverino W."/>
            <person name="Cavagnaro P."/>
            <person name="Yildiz M."/>
            <person name="Macko-Podgorni A."/>
            <person name="Moranska E."/>
            <person name="Grzebelus E."/>
            <person name="Grzebelus D."/>
            <person name="Ashrafi H."/>
            <person name="Zheng Z."/>
            <person name="Cheng S."/>
            <person name="Spooner D."/>
            <person name="Van Deynze A."/>
            <person name="Simon P."/>
        </authorList>
    </citation>
    <scope>NUCLEOTIDE SEQUENCE [LARGE SCALE GENOMIC DNA]</scope>
    <source>
        <tissue evidence="8">Leaf</tissue>
    </source>
</reference>
<dbReference type="PANTHER" id="PTHR46776">
    <property type="entry name" value="CYCLIN-DEPENDENT KINASE INHIBITOR 4-RELATED"/>
    <property type="match status" value="1"/>
</dbReference>
<dbReference type="GO" id="GO:0004861">
    <property type="term" value="F:cyclin-dependent protein serine/threonine kinase inhibitor activity"/>
    <property type="evidence" value="ECO:0007669"/>
    <property type="project" value="UniProtKB-UniRule"/>
</dbReference>
<dbReference type="AlphaFoldDB" id="A0A164TCH3"/>
<dbReference type="GO" id="GO:0005654">
    <property type="term" value="C:nucleoplasm"/>
    <property type="evidence" value="ECO:0007669"/>
    <property type="project" value="UniProtKB-SubCell"/>
</dbReference>